<dbReference type="EMBL" id="LANJ01000044">
    <property type="protein sequence ID" value="KKC35913.1"/>
    <property type="molecule type" value="Genomic_DNA"/>
</dbReference>
<dbReference type="InterPro" id="IPR017871">
    <property type="entry name" value="ABC_transporter-like_CS"/>
</dbReference>
<comment type="similarity">
    <text evidence="1">Belongs to the ABC transporter superfamily.</text>
</comment>
<evidence type="ECO:0000259" key="4">
    <source>
        <dbReference type="PROSITE" id="PS50893"/>
    </source>
</evidence>
<evidence type="ECO:0000256" key="3">
    <source>
        <dbReference type="ARBA" id="ARBA00022840"/>
    </source>
</evidence>
<keyword evidence="3" id="KW-0067">ATP-binding</keyword>
<keyword evidence="2" id="KW-0547">Nucleotide-binding</keyword>
<proteinExistence type="inferred from homology"/>
<dbReference type="PANTHER" id="PTHR43582:SF2">
    <property type="entry name" value="LINEARMYCIN RESISTANCE ATP-BINDING PROTEIN LNRL"/>
    <property type="match status" value="1"/>
</dbReference>
<dbReference type="PROSITE" id="PS00211">
    <property type="entry name" value="ABC_TRANSPORTER_1"/>
    <property type="match status" value="1"/>
</dbReference>
<dbReference type="SUPFAM" id="SSF52540">
    <property type="entry name" value="P-loop containing nucleoside triphosphate hydrolases"/>
    <property type="match status" value="1"/>
</dbReference>
<dbReference type="InterPro" id="IPR003439">
    <property type="entry name" value="ABC_transporter-like_ATP-bd"/>
</dbReference>
<comment type="caution">
    <text evidence="5">The sequence shown here is derived from an EMBL/GenBank/DDBJ whole genome shotgun (WGS) entry which is preliminary data.</text>
</comment>
<dbReference type="PROSITE" id="PS50893">
    <property type="entry name" value="ABC_TRANSPORTER_2"/>
    <property type="match status" value="1"/>
</dbReference>
<evidence type="ECO:0000313" key="6">
    <source>
        <dbReference type="Proteomes" id="UP000033411"/>
    </source>
</evidence>
<sequence>MTEHTSNPAENAIVVTDLTKRYGRMVALDAVNLTVPNNTMFALLGPNGAGKTTLIHILCTILRADGGQAFLAGSDIARQPLQARQNIGVVFQEPSLDDRLTAYENLDFHGRVYNVKAADRKQGIDELLALVELEDWRHAVVRTFSSGMKRRLEIARALLHKPRILFLDEPTVGLDAQSRAGIWSYLDTLRKQRDLTVVVTTHYIEEVENCDQVSIIDHGKIIADGSPSQLKHAHGKETARVTPRDPETATAITAKFGIVQTSKDGSLIIDASAPGFADAFLGEFGSRIKQVSFDVPSLESVFLTLTGRELRDRGADEHEKRGAAGRRGRRS</sequence>
<reference evidence="5 6" key="1">
    <citation type="submission" date="2015-03" db="EMBL/GenBank/DDBJ databases">
        <authorList>
            <person name="Lepp D."/>
            <person name="Hassan Y.I."/>
            <person name="Li X.-Z."/>
            <person name="Zhou T."/>
        </authorList>
    </citation>
    <scope>NUCLEOTIDE SEQUENCE [LARGE SCALE GENOMIC DNA]</scope>
    <source>
        <strain evidence="5 6">E84</strain>
    </source>
</reference>
<accession>A0A0F5Q4Q0</accession>
<name>A0A0F5Q4Q0_9HYPH</name>
<dbReference type="Pfam" id="PF00005">
    <property type="entry name" value="ABC_tran"/>
    <property type="match status" value="1"/>
</dbReference>
<dbReference type="InterPro" id="IPR003593">
    <property type="entry name" value="AAA+_ATPase"/>
</dbReference>
<dbReference type="Proteomes" id="UP000033411">
    <property type="component" value="Unassembled WGS sequence"/>
</dbReference>
<evidence type="ECO:0000313" key="5">
    <source>
        <dbReference type="EMBL" id="KKC35913.1"/>
    </source>
</evidence>
<protein>
    <submittedName>
        <fullName evidence="5">Multidrug ABC transporter ATPase</fullName>
    </submittedName>
</protein>
<dbReference type="PANTHER" id="PTHR43582">
    <property type="entry name" value="LINEARMYCIN RESISTANCE ATP-BINDING PROTEIN LNRL"/>
    <property type="match status" value="1"/>
</dbReference>
<organism evidence="5 6">
    <name type="scientific">Devosia epidermidihirudinis</name>
    <dbReference type="NCBI Taxonomy" id="1293439"/>
    <lineage>
        <taxon>Bacteria</taxon>
        <taxon>Pseudomonadati</taxon>
        <taxon>Pseudomonadota</taxon>
        <taxon>Alphaproteobacteria</taxon>
        <taxon>Hyphomicrobiales</taxon>
        <taxon>Devosiaceae</taxon>
        <taxon>Devosia</taxon>
    </lineage>
</organism>
<gene>
    <name evidence="5" type="ORF">WH87_15210</name>
</gene>
<evidence type="ECO:0000256" key="2">
    <source>
        <dbReference type="ARBA" id="ARBA00022741"/>
    </source>
</evidence>
<dbReference type="GO" id="GO:0016887">
    <property type="term" value="F:ATP hydrolysis activity"/>
    <property type="evidence" value="ECO:0007669"/>
    <property type="project" value="InterPro"/>
</dbReference>
<feature type="domain" description="ABC transporter" evidence="4">
    <location>
        <begin position="13"/>
        <end position="243"/>
    </location>
</feature>
<dbReference type="STRING" id="1293439.WH87_15210"/>
<dbReference type="InterPro" id="IPR027417">
    <property type="entry name" value="P-loop_NTPase"/>
</dbReference>
<dbReference type="Gene3D" id="3.40.50.300">
    <property type="entry name" value="P-loop containing nucleotide triphosphate hydrolases"/>
    <property type="match status" value="1"/>
</dbReference>
<dbReference type="PATRIC" id="fig|1293439.3.peg.3096"/>
<dbReference type="RefSeq" id="WP_046140727.1">
    <property type="nucleotide sequence ID" value="NZ_LANJ01000044.1"/>
</dbReference>
<dbReference type="AlphaFoldDB" id="A0A0F5Q4Q0"/>
<dbReference type="GO" id="GO:0005524">
    <property type="term" value="F:ATP binding"/>
    <property type="evidence" value="ECO:0007669"/>
    <property type="project" value="UniProtKB-KW"/>
</dbReference>
<evidence type="ECO:0000256" key="1">
    <source>
        <dbReference type="ARBA" id="ARBA00005417"/>
    </source>
</evidence>
<dbReference type="SMART" id="SM00382">
    <property type="entry name" value="AAA"/>
    <property type="match status" value="1"/>
</dbReference>
<keyword evidence="6" id="KW-1185">Reference proteome</keyword>